<dbReference type="Pfam" id="PF19263">
    <property type="entry name" value="DUF5906"/>
    <property type="match status" value="1"/>
</dbReference>
<gene>
    <name evidence="13" type="ordered locus">S70_17415</name>
</gene>
<keyword evidence="1" id="KW-0240">DNA-directed RNA polymerase</keyword>
<dbReference type="SUPFAM" id="SSF57783">
    <property type="entry name" value="Zinc beta-ribbon"/>
    <property type="match status" value="1"/>
</dbReference>
<dbReference type="GO" id="GO:0016779">
    <property type="term" value="F:nucleotidyltransferase activity"/>
    <property type="evidence" value="ECO:0007669"/>
    <property type="project" value="UniProtKB-KW"/>
</dbReference>
<dbReference type="Proteomes" id="UP000005012">
    <property type="component" value="Chromosome"/>
</dbReference>
<keyword evidence="4" id="KW-0548">Nucleotidyltransferase</keyword>
<dbReference type="InterPro" id="IPR045455">
    <property type="entry name" value="NrS-1_pol-like_helicase"/>
</dbReference>
<dbReference type="GO" id="GO:0004386">
    <property type="term" value="F:helicase activity"/>
    <property type="evidence" value="ECO:0007669"/>
    <property type="project" value="UniProtKB-KW"/>
</dbReference>
<dbReference type="InterPro" id="IPR027417">
    <property type="entry name" value="P-loop_NTPase"/>
</dbReference>
<accession>A0A140SSN4</accession>
<dbReference type="GO" id="GO:0000428">
    <property type="term" value="C:DNA-directed RNA polymerase complex"/>
    <property type="evidence" value="ECO:0007669"/>
    <property type="project" value="UniProtKB-KW"/>
</dbReference>
<evidence type="ECO:0000259" key="12">
    <source>
        <dbReference type="PROSITE" id="PS51206"/>
    </source>
</evidence>
<dbReference type="GO" id="GO:0003677">
    <property type="term" value="F:DNA binding"/>
    <property type="evidence" value="ECO:0007669"/>
    <property type="project" value="InterPro"/>
</dbReference>
<evidence type="ECO:0000256" key="9">
    <source>
        <dbReference type="ARBA" id="ARBA00022840"/>
    </source>
</evidence>
<dbReference type="PANTHER" id="PTHR35372:SF2">
    <property type="entry name" value="SF3 HELICASE DOMAIN-CONTAINING PROTEIN"/>
    <property type="match status" value="1"/>
</dbReference>
<evidence type="ECO:0000256" key="6">
    <source>
        <dbReference type="ARBA" id="ARBA00022741"/>
    </source>
</evidence>
<dbReference type="Pfam" id="PF13362">
    <property type="entry name" value="Toprim_3"/>
    <property type="match status" value="1"/>
</dbReference>
<dbReference type="GO" id="GO:0005524">
    <property type="term" value="F:ATP binding"/>
    <property type="evidence" value="ECO:0007669"/>
    <property type="project" value="UniProtKB-KW"/>
</dbReference>
<dbReference type="GO" id="GO:1990077">
    <property type="term" value="C:primosome complex"/>
    <property type="evidence" value="ECO:0007669"/>
    <property type="project" value="UniProtKB-KW"/>
</dbReference>
<dbReference type="KEGG" id="psi:S70_17415"/>
<keyword evidence="9" id="KW-0067">ATP-binding</keyword>
<dbReference type="Pfam" id="PF08706">
    <property type="entry name" value="D5_N"/>
    <property type="match status" value="1"/>
</dbReference>
<evidence type="ECO:0000256" key="7">
    <source>
        <dbReference type="ARBA" id="ARBA00022801"/>
    </source>
</evidence>
<reference evidence="14" key="2">
    <citation type="submission" date="2012-04" db="EMBL/GenBank/DDBJ databases">
        <title>Complete genome sequence of Providencia stuartii clinical isolate MRSN 2154.</title>
        <authorList>
            <person name="Clifford R.J."/>
            <person name="Hang J."/>
            <person name="Riley M.C."/>
            <person name="Onmus-Leone F."/>
            <person name="Kuschner R.A."/>
            <person name="Lesho E.P."/>
            <person name="Waterman P.E."/>
        </authorList>
    </citation>
    <scope>NUCLEOTIDE SEQUENCE [LARGE SCALE GENOMIC DNA]</scope>
    <source>
        <strain evidence="14">MRSN 2154</strain>
    </source>
</reference>
<dbReference type="InterPro" id="IPR034154">
    <property type="entry name" value="TOPRIM_DnaG/twinkle"/>
</dbReference>
<keyword evidence="6" id="KW-0547">Nucleotide-binding</keyword>
<evidence type="ECO:0000256" key="3">
    <source>
        <dbReference type="ARBA" id="ARBA00022679"/>
    </source>
</evidence>
<dbReference type="InterPro" id="IPR036977">
    <property type="entry name" value="DNA_primase_Znf_CHC2"/>
</dbReference>
<dbReference type="PROSITE" id="PS51206">
    <property type="entry name" value="SF3_HELICASE_1"/>
    <property type="match status" value="1"/>
</dbReference>
<dbReference type="SMART" id="SM00778">
    <property type="entry name" value="Prim_Zn_Ribbon"/>
    <property type="match status" value="1"/>
</dbReference>
<reference evidence="13 14" key="1">
    <citation type="journal article" date="2012" name="J. Bacteriol.">
        <title>Complete Genome Sequence of Providencia stuartii Clinical Isolate MRSN 2154.</title>
        <authorList>
            <person name="Clifford R.J."/>
            <person name="Hang J."/>
            <person name="Riley M.C."/>
            <person name="Onmus-Leone F."/>
            <person name="Kuschner R.A."/>
            <person name="Lesho E.P."/>
            <person name="Waterman P.E."/>
        </authorList>
    </citation>
    <scope>NUCLEOTIDE SEQUENCE [LARGE SCALE GENOMIC DNA]</scope>
    <source>
        <strain evidence="13 14">MRSN 2154</strain>
    </source>
</reference>
<evidence type="ECO:0000256" key="1">
    <source>
        <dbReference type="ARBA" id="ARBA00022478"/>
    </source>
</evidence>
<dbReference type="Pfam" id="PF03288">
    <property type="entry name" value="Pox_D5"/>
    <property type="match status" value="1"/>
</dbReference>
<dbReference type="SMART" id="SM00885">
    <property type="entry name" value="D5_N"/>
    <property type="match status" value="1"/>
</dbReference>
<feature type="region of interest" description="Disordered" evidence="11">
    <location>
        <begin position="93"/>
        <end position="132"/>
    </location>
</feature>
<evidence type="ECO:0000256" key="5">
    <source>
        <dbReference type="ARBA" id="ARBA00022705"/>
    </source>
</evidence>
<dbReference type="EMBL" id="CP003488">
    <property type="protein sequence ID" value="AFH95293.1"/>
    <property type="molecule type" value="Genomic_DNA"/>
</dbReference>
<dbReference type="SUPFAM" id="SSF52540">
    <property type="entry name" value="P-loop containing nucleoside triphosphate hydrolases"/>
    <property type="match status" value="1"/>
</dbReference>
<dbReference type="SUPFAM" id="SSF46785">
    <property type="entry name" value="Winged helix' DNA-binding domain"/>
    <property type="match status" value="1"/>
</dbReference>
<dbReference type="InterPro" id="IPR006171">
    <property type="entry name" value="TOPRIM_dom"/>
</dbReference>
<dbReference type="InterPro" id="IPR051620">
    <property type="entry name" value="ORF904-like_C"/>
</dbReference>
<feature type="compositionally biased region" description="Basic and acidic residues" evidence="11">
    <location>
        <begin position="117"/>
        <end position="132"/>
    </location>
</feature>
<evidence type="ECO:0000313" key="14">
    <source>
        <dbReference type="Proteomes" id="UP000005012"/>
    </source>
</evidence>
<dbReference type="AlphaFoldDB" id="A0A140SSN4"/>
<keyword evidence="10" id="KW-0804">Transcription</keyword>
<dbReference type="PATRIC" id="fig|1157951.4.peg.3492"/>
<dbReference type="InterPro" id="IPR014818">
    <property type="entry name" value="Phage/plasmid_primase_P4_C"/>
</dbReference>
<keyword evidence="3" id="KW-0808">Transferase</keyword>
<dbReference type="InterPro" id="IPR014015">
    <property type="entry name" value="Helicase_SF3_DNA-vir"/>
</dbReference>
<dbReference type="InterPro" id="IPR036388">
    <property type="entry name" value="WH-like_DNA-bd_sf"/>
</dbReference>
<dbReference type="Gene3D" id="1.10.10.10">
    <property type="entry name" value="Winged helix-like DNA-binding domain superfamily/Winged helix DNA-binding domain"/>
    <property type="match status" value="1"/>
</dbReference>
<sequence length="790" mass="87525">MKPIDIIREVKLKANGQWQNILSSLGVEVPLNTHTACPACGGKDRFRFDDKDGNGTFICSQCGAGDGLDLIQRIFGGSVTEAAQEVASIIGIDTRSDNPPTYSSDEVKAQQEAQRAQQEETKAREKAEKHKRFTERYSRTIAHIKRGESDYIKAKGFQGVEMDLLPDGSLIIPLLDGNGTITAAQTIKPNGEKRLLLDSSKNGSYYPINEPINVHTVIIAEGLATAMTCHLIQPEAYTVAAIDAGNLIHVAKVMRTKYPESKIIIAGDNDIKPDQSNTGKLAAEKAAKAVNGITALPPTDDKADWDDYRLSHGIEAARQAFNEVLGLQGGKAIMKPKNTKRKMKPRNNLAQLADNEKALLLAEQYEGVAVHPESEAFYTYQQGVWLKTSFLDLSREMGRVYMQHNTNFSKRALNNVVEALKIVAPVMGEPCQSLIPFSNGVFDIKTKLFSPHSPSNWLLNHNGIEYTPAKPDENLRDDAPNFHKWIDHAANSDPYKMKRIFAALYMVLANRYDWQLFLEITGEGGSGKSVFTQVATLLAGQHNTASGNMAALDTARGRAQFVGKSMITLPDQPKYTGEGTGIKAITGGDAVEIDPKHEQQYTEIIRAVVIATNNTPMIFTERAGGVARRRVIFQFNNKVKDEDKDPLLSKKIAEEIPVIVRRLLATFDDPEEAKMLLIEQRDSAEALEVKRASNPVLDLCAALAFMSEPRGLEMGGGRKVEEERQPRKYLYHLYLSFIEYQGLGRPLSVTEFGKAIKEAAKEYKSEYLTRTINGRRQTNVQLTDDVNAFL</sequence>
<evidence type="ECO:0000256" key="11">
    <source>
        <dbReference type="SAM" id="MobiDB-lite"/>
    </source>
</evidence>
<dbReference type="InterPro" id="IPR036390">
    <property type="entry name" value="WH_DNA-bd_sf"/>
</dbReference>
<keyword evidence="8" id="KW-0347">Helicase</keyword>
<dbReference type="OrthoDB" id="784829at2"/>
<dbReference type="GO" id="GO:0006269">
    <property type="term" value="P:DNA replication, synthesis of primer"/>
    <property type="evidence" value="ECO:0007669"/>
    <property type="project" value="UniProtKB-KW"/>
</dbReference>
<feature type="domain" description="SF3 helicase" evidence="12">
    <location>
        <begin position="495"/>
        <end position="648"/>
    </location>
</feature>
<evidence type="ECO:0000256" key="8">
    <source>
        <dbReference type="ARBA" id="ARBA00022806"/>
    </source>
</evidence>
<dbReference type="InterPro" id="IPR004968">
    <property type="entry name" value="DNA_primase/NTPase_C"/>
</dbReference>
<dbReference type="GO" id="GO:0008270">
    <property type="term" value="F:zinc ion binding"/>
    <property type="evidence" value="ECO:0007669"/>
    <property type="project" value="InterPro"/>
</dbReference>
<evidence type="ECO:0000256" key="10">
    <source>
        <dbReference type="ARBA" id="ARBA00023163"/>
    </source>
</evidence>
<keyword evidence="7" id="KW-0378">Hydrolase</keyword>
<dbReference type="Gene3D" id="3.90.580.10">
    <property type="entry name" value="Zinc finger, CHC2-type domain"/>
    <property type="match status" value="1"/>
</dbReference>
<dbReference type="InterPro" id="IPR013237">
    <property type="entry name" value="Phage_T7_Gp4_N"/>
</dbReference>
<dbReference type="Gene3D" id="3.40.50.300">
    <property type="entry name" value="P-loop containing nucleotide triphosphate hydrolases"/>
    <property type="match status" value="1"/>
</dbReference>
<evidence type="ECO:0000256" key="2">
    <source>
        <dbReference type="ARBA" id="ARBA00022515"/>
    </source>
</evidence>
<name>A0A140SSN4_PROSM</name>
<keyword evidence="5" id="KW-0235">DNA replication</keyword>
<dbReference type="PANTHER" id="PTHR35372">
    <property type="entry name" value="ATP BINDING PROTEIN-RELATED"/>
    <property type="match status" value="1"/>
</dbReference>
<dbReference type="HOGENOM" id="CLU_024126_2_0_6"/>
<keyword evidence="2" id="KW-0639">Primosome</keyword>
<organism evidence="13 14">
    <name type="scientific">Providencia stuartii (strain MRSN 2154)</name>
    <dbReference type="NCBI Taxonomy" id="1157951"/>
    <lineage>
        <taxon>Bacteria</taxon>
        <taxon>Pseudomonadati</taxon>
        <taxon>Pseudomonadota</taxon>
        <taxon>Gammaproteobacteria</taxon>
        <taxon>Enterobacterales</taxon>
        <taxon>Morganellaceae</taxon>
        <taxon>Providencia</taxon>
    </lineage>
</organism>
<evidence type="ECO:0000256" key="4">
    <source>
        <dbReference type="ARBA" id="ARBA00022695"/>
    </source>
</evidence>
<dbReference type="GO" id="GO:0016787">
    <property type="term" value="F:hydrolase activity"/>
    <property type="evidence" value="ECO:0007669"/>
    <property type="project" value="UniProtKB-KW"/>
</dbReference>
<evidence type="ECO:0000313" key="13">
    <source>
        <dbReference type="EMBL" id="AFH95293.1"/>
    </source>
</evidence>
<dbReference type="CDD" id="cd01029">
    <property type="entry name" value="TOPRIM_primases"/>
    <property type="match status" value="1"/>
</dbReference>
<dbReference type="RefSeq" id="WP_014657964.1">
    <property type="nucleotide sequence ID" value="NC_017731.1"/>
</dbReference>
<dbReference type="Pfam" id="PF08273">
    <property type="entry name" value="Zn_Ribbon_Prim"/>
    <property type="match status" value="1"/>
</dbReference>
<dbReference type="Gene3D" id="3.40.1360.10">
    <property type="match status" value="1"/>
</dbReference>
<proteinExistence type="predicted"/>
<protein>
    <submittedName>
        <fullName evidence="13">Phage primase</fullName>
    </submittedName>
</protein>